<reference evidence="1 2" key="1">
    <citation type="submission" date="2016-08" db="EMBL/GenBank/DDBJ databases">
        <authorList>
            <person name="Seilhamer J.J."/>
        </authorList>
    </citation>
    <scope>NUCLEOTIDE SEQUENCE [LARGE SCALE GENOMIC DNA]</scope>
    <source>
        <strain evidence="1 2">P1-7</strain>
    </source>
</reference>
<dbReference type="AlphaFoldDB" id="A0A1C3WNE5"/>
<protein>
    <submittedName>
        <fullName evidence="1">Phage-related baseplate assembly protein</fullName>
    </submittedName>
</protein>
<proteinExistence type="predicted"/>
<dbReference type="OrthoDB" id="9793802at2"/>
<evidence type="ECO:0000313" key="2">
    <source>
        <dbReference type="Proteomes" id="UP000199205"/>
    </source>
</evidence>
<dbReference type="PIRSF" id="PIRSF020481">
    <property type="entry name" value="BAP"/>
    <property type="match status" value="1"/>
</dbReference>
<dbReference type="Proteomes" id="UP000199205">
    <property type="component" value="Unassembled WGS sequence"/>
</dbReference>
<accession>A0A1C3WNE5</accession>
<dbReference type="InterPro" id="IPR014507">
    <property type="entry name" value="Baseplate_assembly_J_pred"/>
</dbReference>
<organism evidence="1 2">
    <name type="scientific">Rhizobium lusitanum</name>
    <dbReference type="NCBI Taxonomy" id="293958"/>
    <lineage>
        <taxon>Bacteria</taxon>
        <taxon>Pseudomonadati</taxon>
        <taxon>Pseudomonadota</taxon>
        <taxon>Alphaproteobacteria</taxon>
        <taxon>Hyphomicrobiales</taxon>
        <taxon>Rhizobiaceae</taxon>
        <taxon>Rhizobium/Agrobacterium group</taxon>
        <taxon>Rhizobium</taxon>
    </lineage>
</organism>
<sequence>MAIYTPDIIDVSRLPEPDAIEKLDFETILSARMSDLEKRAGQAGYEYDVGDLESDPIKIDQEAHAYREMLMRARVNDGLRSTLPAFAKNTDLDHAVSKAGVERIVTLDEHGKVIFREEDGALLRRYLATFSAPAAGSEDGYLAAALKAWPQAHDIRIVNGGAGKVLVYLLGADGVPAPLDAVFAVAKALDAKHIRPLTDDVTVSAAAIDRYALAGKLIVPRGPDPAQVVAAAIKSVKAFGDARYHIGAEIPRDALLSAAYVPNVIRIEGVGFSDMPARANVAPYLTGVNLTFGVQS</sequence>
<name>A0A1C3WNE5_9HYPH</name>
<dbReference type="RefSeq" id="WP_092575145.1">
    <property type="nucleotide sequence ID" value="NZ_FMAF01000013.1"/>
</dbReference>
<gene>
    <name evidence="1" type="ORF">GA0061101_113136</name>
</gene>
<dbReference type="EMBL" id="FMAF01000013">
    <property type="protein sequence ID" value="SCB41244.1"/>
    <property type="molecule type" value="Genomic_DNA"/>
</dbReference>
<evidence type="ECO:0000313" key="1">
    <source>
        <dbReference type="EMBL" id="SCB41244.1"/>
    </source>
</evidence>